<evidence type="ECO:0000313" key="1">
    <source>
        <dbReference type="EMBL" id="KAJ8634045.1"/>
    </source>
</evidence>
<proteinExistence type="predicted"/>
<organism evidence="1 2">
    <name type="scientific">Persea americana</name>
    <name type="common">Avocado</name>
    <dbReference type="NCBI Taxonomy" id="3435"/>
    <lineage>
        <taxon>Eukaryota</taxon>
        <taxon>Viridiplantae</taxon>
        <taxon>Streptophyta</taxon>
        <taxon>Embryophyta</taxon>
        <taxon>Tracheophyta</taxon>
        <taxon>Spermatophyta</taxon>
        <taxon>Magnoliopsida</taxon>
        <taxon>Magnoliidae</taxon>
        <taxon>Laurales</taxon>
        <taxon>Lauraceae</taxon>
        <taxon>Persea</taxon>
    </lineage>
</organism>
<keyword evidence="2" id="KW-1185">Reference proteome</keyword>
<reference evidence="1 2" key="1">
    <citation type="journal article" date="2022" name="Hortic Res">
        <title>A haplotype resolved chromosomal level avocado genome allows analysis of novel avocado genes.</title>
        <authorList>
            <person name="Nath O."/>
            <person name="Fletcher S.J."/>
            <person name="Hayward A."/>
            <person name="Shaw L.M."/>
            <person name="Masouleh A.K."/>
            <person name="Furtado A."/>
            <person name="Henry R.J."/>
            <person name="Mitter N."/>
        </authorList>
    </citation>
    <scope>NUCLEOTIDE SEQUENCE [LARGE SCALE GENOMIC DNA]</scope>
    <source>
        <strain evidence="2">cv. Hass</strain>
    </source>
</reference>
<name>A0ACC2LKY9_PERAE</name>
<sequence>MSEISPSDLDPQKKTAISIDGASRKQQSSGKHGVSCRFAGGFVSTAVCPTDGAYRGGLPEETKGREGPTDGAYRGGLPEETKGREGEGVSLSGLHLLMMLFLFLSFTSF</sequence>
<accession>A0ACC2LKY9</accession>
<gene>
    <name evidence="1" type="ORF">MRB53_027381</name>
</gene>
<protein>
    <submittedName>
        <fullName evidence="1">Uncharacterized protein</fullName>
    </submittedName>
</protein>
<comment type="caution">
    <text evidence="1">The sequence shown here is derived from an EMBL/GenBank/DDBJ whole genome shotgun (WGS) entry which is preliminary data.</text>
</comment>
<dbReference type="EMBL" id="CM056816">
    <property type="protein sequence ID" value="KAJ8634045.1"/>
    <property type="molecule type" value="Genomic_DNA"/>
</dbReference>
<evidence type="ECO:0000313" key="2">
    <source>
        <dbReference type="Proteomes" id="UP001234297"/>
    </source>
</evidence>
<dbReference type="Proteomes" id="UP001234297">
    <property type="component" value="Chromosome 8"/>
</dbReference>